<evidence type="ECO:0000313" key="2">
    <source>
        <dbReference type="EMBL" id="SFA79718.1"/>
    </source>
</evidence>
<dbReference type="Proteomes" id="UP000198619">
    <property type="component" value="Unassembled WGS sequence"/>
</dbReference>
<dbReference type="AlphaFoldDB" id="A0A1I0VU40"/>
<feature type="transmembrane region" description="Helical" evidence="1">
    <location>
        <begin position="45"/>
        <end position="68"/>
    </location>
</feature>
<evidence type="ECO:0008006" key="4">
    <source>
        <dbReference type="Google" id="ProtNLM"/>
    </source>
</evidence>
<keyword evidence="3" id="KW-1185">Reference proteome</keyword>
<keyword evidence="1" id="KW-0812">Transmembrane</keyword>
<gene>
    <name evidence="2" type="ORF">SAMN04488528_100321</name>
</gene>
<reference evidence="2 3" key="1">
    <citation type="submission" date="2016-10" db="EMBL/GenBank/DDBJ databases">
        <authorList>
            <person name="de Groot N.N."/>
        </authorList>
    </citation>
    <scope>NUCLEOTIDE SEQUENCE [LARGE SCALE GENOMIC DNA]</scope>
    <source>
        <strain evidence="2 3">DSM 12271</strain>
    </source>
</reference>
<dbReference type="Pfam" id="PF11188">
    <property type="entry name" value="DUF2975"/>
    <property type="match status" value="1"/>
</dbReference>
<name>A0A1I0VU40_9CLOT</name>
<proteinExistence type="predicted"/>
<evidence type="ECO:0000313" key="3">
    <source>
        <dbReference type="Proteomes" id="UP000198619"/>
    </source>
</evidence>
<dbReference type="OrthoDB" id="1931263at2"/>
<organism evidence="2 3">
    <name type="scientific">Clostridium frigidicarnis</name>
    <dbReference type="NCBI Taxonomy" id="84698"/>
    <lineage>
        <taxon>Bacteria</taxon>
        <taxon>Bacillati</taxon>
        <taxon>Bacillota</taxon>
        <taxon>Clostridia</taxon>
        <taxon>Eubacteriales</taxon>
        <taxon>Clostridiaceae</taxon>
        <taxon>Clostridium</taxon>
    </lineage>
</organism>
<feature type="transmembrane region" description="Helical" evidence="1">
    <location>
        <begin position="89"/>
        <end position="109"/>
    </location>
</feature>
<dbReference type="InterPro" id="IPR021354">
    <property type="entry name" value="DUF2975"/>
</dbReference>
<feature type="transmembrane region" description="Helical" evidence="1">
    <location>
        <begin position="12"/>
        <end position="33"/>
    </location>
</feature>
<accession>A0A1I0VU40</accession>
<feature type="transmembrane region" description="Helical" evidence="1">
    <location>
        <begin position="129"/>
        <end position="145"/>
    </location>
</feature>
<dbReference type="EMBL" id="FOKI01000003">
    <property type="protein sequence ID" value="SFA79718.1"/>
    <property type="molecule type" value="Genomic_DNA"/>
</dbReference>
<keyword evidence="1" id="KW-1133">Transmembrane helix</keyword>
<evidence type="ECO:0000256" key="1">
    <source>
        <dbReference type="SAM" id="Phobius"/>
    </source>
</evidence>
<protein>
    <recommendedName>
        <fullName evidence="4">DUF2975 domain-containing protein</fullName>
    </recommendedName>
</protein>
<dbReference type="RefSeq" id="WP_090038521.1">
    <property type="nucleotide sequence ID" value="NZ_FOKI01000003.1"/>
</dbReference>
<sequence length="159" mass="18196">MIESRKLNIFRVIIFIIFIFLCIMSFASIILTFQSLFNLGENSDINIYNMLYGDTICILFSIILYKVYSVIKSLKSNPFIEKNIKNFKIIYRCMILITILDGVFTYNIPKDSGLIILGTDSASLDPSCILFFILAVLALTLSYIFEKAVEIKNENDLTV</sequence>
<keyword evidence="1" id="KW-0472">Membrane</keyword>